<organism evidence="2">
    <name type="scientific">Fusarium oxysporum (strain Fo5176)</name>
    <name type="common">Fusarium vascular wilt</name>
    <dbReference type="NCBI Taxonomy" id="660025"/>
    <lineage>
        <taxon>Eukaryota</taxon>
        <taxon>Fungi</taxon>
        <taxon>Dikarya</taxon>
        <taxon>Ascomycota</taxon>
        <taxon>Pezizomycotina</taxon>
        <taxon>Sordariomycetes</taxon>
        <taxon>Hypocreomycetidae</taxon>
        <taxon>Hypocreales</taxon>
        <taxon>Nectriaceae</taxon>
        <taxon>Fusarium</taxon>
        <taxon>Fusarium oxysporum species complex</taxon>
    </lineage>
</organism>
<reference evidence="2" key="1">
    <citation type="journal article" date="2012" name="Mol. Plant Microbe Interact.">
        <title>A highly conserved effector in Fusarium oxysporum is required for full virulence on Arabidopsis.</title>
        <authorList>
            <person name="Thatcher L.F."/>
            <person name="Gardiner D.M."/>
            <person name="Kazan K."/>
            <person name="Manners J."/>
        </authorList>
    </citation>
    <scope>NUCLEOTIDE SEQUENCE [LARGE SCALE GENOMIC DNA]</scope>
    <source>
        <strain evidence="2">Fo5176</strain>
    </source>
</reference>
<accession>F9GF64</accession>
<name>F9GF64_FUSOF</name>
<evidence type="ECO:0000313" key="2">
    <source>
        <dbReference type="EMBL" id="EGU72194.1"/>
    </source>
</evidence>
<feature type="compositionally biased region" description="Basic and acidic residues" evidence="1">
    <location>
        <begin position="173"/>
        <end position="185"/>
    </location>
</feature>
<dbReference type="EMBL" id="AFQF01006815">
    <property type="protein sequence ID" value="EGU72194.1"/>
    <property type="molecule type" value="Genomic_DNA"/>
</dbReference>
<protein>
    <submittedName>
        <fullName evidence="2">Uncharacterized protein</fullName>
    </submittedName>
</protein>
<comment type="caution">
    <text evidence="2">The sequence shown here is derived from an EMBL/GenBank/DDBJ whole genome shotgun (WGS) entry which is preliminary data.</text>
</comment>
<proteinExistence type="predicted"/>
<dbReference type="AlphaFoldDB" id="F9GF64"/>
<gene>
    <name evidence="2" type="ORF">FOXB_17298</name>
</gene>
<evidence type="ECO:0000256" key="1">
    <source>
        <dbReference type="SAM" id="MobiDB-lite"/>
    </source>
</evidence>
<feature type="region of interest" description="Disordered" evidence="1">
    <location>
        <begin position="85"/>
        <end position="210"/>
    </location>
</feature>
<sequence>MNTLICVNGPKTQSTFFNYQGAPQGIERHSHRGKSVAGCHSIVQRRLHRAYRAWHPLLSYDLQEAYHGNASNQVGYPSVVASTRACERRRTSPDPRPKDRYQSSWTAKKLPPAHTSECGSWRQRSDSKPSGFRQSASKQSAKAPRPITWKSKPDESGPLHGPGHPGTKWPVKPGKDITSRVRENYRNTGKWAQDSTQYPKTAVSMGAIER</sequence>
<feature type="compositionally biased region" description="Basic and acidic residues" evidence="1">
    <location>
        <begin position="85"/>
        <end position="101"/>
    </location>
</feature>